<proteinExistence type="predicted"/>
<evidence type="ECO:0000256" key="1">
    <source>
        <dbReference type="SAM" id="SignalP"/>
    </source>
</evidence>
<evidence type="ECO:0000313" key="2">
    <source>
        <dbReference type="EMBL" id="EKE67394.1"/>
    </source>
</evidence>
<gene>
    <name evidence="2" type="ORF">B3C1_18667</name>
</gene>
<feature type="signal peptide" evidence="1">
    <location>
        <begin position="1"/>
        <end position="21"/>
    </location>
</feature>
<comment type="caution">
    <text evidence="2">The sequence shown here is derived from an EMBL/GenBank/DDBJ whole genome shotgun (WGS) entry which is preliminary data.</text>
</comment>
<dbReference type="eggNOG" id="ENOG5031MBQ">
    <property type="taxonomic scope" value="Bacteria"/>
</dbReference>
<dbReference type="EMBL" id="AMRI01000042">
    <property type="protein sequence ID" value="EKE67394.1"/>
    <property type="molecule type" value="Genomic_DNA"/>
</dbReference>
<protein>
    <recommendedName>
        <fullName evidence="4">Porin</fullName>
    </recommendedName>
</protein>
<evidence type="ECO:0000313" key="3">
    <source>
        <dbReference type="Proteomes" id="UP000006755"/>
    </source>
</evidence>
<reference evidence="2 3" key="1">
    <citation type="journal article" date="2012" name="J. Bacteriol.">
        <title>Genome Sequence of Gallaecimonas xiamenensis Type Strain 3-C-1.</title>
        <authorList>
            <person name="Lai Q."/>
            <person name="Wang L."/>
            <person name="Wang W."/>
            <person name="Shao Z."/>
        </authorList>
    </citation>
    <scope>NUCLEOTIDE SEQUENCE [LARGE SCALE GENOMIC DNA]</scope>
    <source>
        <strain evidence="2 3">3-C-1</strain>
    </source>
</reference>
<accession>K2JA37</accession>
<evidence type="ECO:0008006" key="4">
    <source>
        <dbReference type="Google" id="ProtNLM"/>
    </source>
</evidence>
<dbReference type="Proteomes" id="UP000006755">
    <property type="component" value="Unassembled WGS sequence"/>
</dbReference>
<dbReference type="InterPro" id="IPR031593">
    <property type="entry name" value="Porin_7"/>
</dbReference>
<dbReference type="SUPFAM" id="SSF56935">
    <property type="entry name" value="Porins"/>
    <property type="match status" value="1"/>
</dbReference>
<dbReference type="OrthoDB" id="6271903at2"/>
<feature type="chain" id="PRO_5003859135" description="Porin" evidence="1">
    <location>
        <begin position="22"/>
        <end position="263"/>
    </location>
</feature>
<dbReference type="RefSeq" id="WP_008486765.1">
    <property type="nucleotide sequence ID" value="NZ_AMRI01000042.1"/>
</dbReference>
<keyword evidence="1" id="KW-0732">Signal</keyword>
<dbReference type="AlphaFoldDB" id="K2JA37"/>
<name>K2JA37_9GAMM</name>
<keyword evidence="3" id="KW-1185">Reference proteome</keyword>
<organism evidence="2 3">
    <name type="scientific">Gallaecimonas xiamenensis 3-C-1</name>
    <dbReference type="NCBI Taxonomy" id="745411"/>
    <lineage>
        <taxon>Bacteria</taxon>
        <taxon>Pseudomonadati</taxon>
        <taxon>Pseudomonadota</taxon>
        <taxon>Gammaproteobacteria</taxon>
        <taxon>Enterobacterales</taxon>
        <taxon>Gallaecimonadaceae</taxon>
        <taxon>Gallaecimonas</taxon>
    </lineage>
</organism>
<dbReference type="Pfam" id="PF16956">
    <property type="entry name" value="Porin_7"/>
    <property type="match status" value="1"/>
</dbReference>
<sequence>MKTMLFPLTLSAAILAVPAMADTYQAEVSAGYSDHSTVDDADTWGLGGRIYLTPVNTSNGPFELNGFLSHASYLEAGASFNDYVDSFGLGGRLVTTTDWVLGVSYQNIDPDYGQDADRYGVELGGYLDANTLLTGYYSRLDWGQFDADTLGARIEHYAPLGGGTGLWLKGDMSNTDADRGDDVFVLDASADYFFNQQWSAGGGVTFVDTDNDALAYNLNDANDTTYYANTSYWFNPRANVKVGLSKTEGESGVGWGVKGTYRF</sequence>